<evidence type="ECO:0000313" key="2">
    <source>
        <dbReference type="EMBL" id="MTH48542.1"/>
    </source>
</evidence>
<reference evidence="2 3" key="1">
    <citation type="submission" date="2019-11" db="EMBL/GenBank/DDBJ databases">
        <title>Escherichia alba sp. nov. isolated from the gut of plastic-eating superworms Zophobas atratus.</title>
        <authorList>
            <person name="Yang Y."/>
        </authorList>
    </citation>
    <scope>NUCLEOTIDE SEQUENCE [LARGE SCALE GENOMIC DNA]</scope>
    <source>
        <strain evidence="3">BIT-B35</strain>
    </source>
</reference>
<keyword evidence="3" id="KW-1185">Reference proteome</keyword>
<keyword evidence="1" id="KW-0732">Signal</keyword>
<sequence>MIKFNRFLLILLFNFCLIKTSEAMYHTTVSVGGYEINLSKEAKGTLEVRKGMSGQSIFCNIKNWSKPPSTGTGIISLTSDDTGLLIYPGNQYIKIKELLACNYGSVKLYDIPYPEDLPGVVIDVNFNKKILMSLIVTDAQASLYQTVVSYFNGNKNIFSGKGFWDEFSDEEGDSFYVDLDDFYIGKISSNGEYISPSFLDCSPSSFPGVWNIKSRKKVVFQDKADSIIENKCKKLFTGEATLKELKGQLLDQ</sequence>
<dbReference type="EMBL" id="WMJZ01000043">
    <property type="protein sequence ID" value="MTH48542.1"/>
    <property type="molecule type" value="Genomic_DNA"/>
</dbReference>
<evidence type="ECO:0000313" key="3">
    <source>
        <dbReference type="Proteomes" id="UP000477739"/>
    </source>
</evidence>
<evidence type="ECO:0000256" key="1">
    <source>
        <dbReference type="SAM" id="SignalP"/>
    </source>
</evidence>
<comment type="caution">
    <text evidence="2">The sequence shown here is derived from an EMBL/GenBank/DDBJ whole genome shotgun (WGS) entry which is preliminary data.</text>
</comment>
<dbReference type="RefSeq" id="WP_155109993.1">
    <property type="nucleotide sequence ID" value="NZ_WMJZ01000043.1"/>
</dbReference>
<dbReference type="Proteomes" id="UP000477739">
    <property type="component" value="Unassembled WGS sequence"/>
</dbReference>
<accession>A0A6L6INU6</accession>
<organism evidence="2 3">
    <name type="scientific">Intestinirhabdus alba</name>
    <dbReference type="NCBI Taxonomy" id="2899544"/>
    <lineage>
        <taxon>Bacteria</taxon>
        <taxon>Pseudomonadati</taxon>
        <taxon>Pseudomonadota</taxon>
        <taxon>Gammaproteobacteria</taxon>
        <taxon>Enterobacterales</taxon>
        <taxon>Enterobacteriaceae</taxon>
        <taxon>Intestinirhabdus</taxon>
    </lineage>
</organism>
<feature type="signal peptide" evidence="1">
    <location>
        <begin position="1"/>
        <end position="23"/>
    </location>
</feature>
<proteinExistence type="predicted"/>
<protein>
    <submittedName>
        <fullName evidence="2">Uncharacterized protein</fullName>
    </submittedName>
</protein>
<gene>
    <name evidence="2" type="ORF">GJV78_20275</name>
</gene>
<feature type="chain" id="PRO_5027050632" evidence="1">
    <location>
        <begin position="24"/>
        <end position="252"/>
    </location>
</feature>
<name>A0A6L6INU6_9ENTR</name>
<dbReference type="OrthoDB" id="9033273at2"/>
<dbReference type="AlphaFoldDB" id="A0A6L6INU6"/>